<organism evidence="2 3">
    <name type="scientific">Vitis vinifera</name>
    <name type="common">Grape</name>
    <dbReference type="NCBI Taxonomy" id="29760"/>
    <lineage>
        <taxon>Eukaryota</taxon>
        <taxon>Viridiplantae</taxon>
        <taxon>Streptophyta</taxon>
        <taxon>Embryophyta</taxon>
        <taxon>Tracheophyta</taxon>
        <taxon>Spermatophyta</taxon>
        <taxon>Magnoliopsida</taxon>
        <taxon>eudicotyledons</taxon>
        <taxon>Gunneridae</taxon>
        <taxon>Pentapetalae</taxon>
        <taxon>rosids</taxon>
        <taxon>Vitales</taxon>
        <taxon>Vitaceae</taxon>
        <taxon>Viteae</taxon>
        <taxon>Vitis</taxon>
    </lineage>
</organism>
<accession>A0ABY9DN12</accession>
<feature type="domain" description="Reverse transcriptase Ty1/copia-type" evidence="1">
    <location>
        <begin position="3"/>
        <end position="127"/>
    </location>
</feature>
<evidence type="ECO:0000313" key="3">
    <source>
        <dbReference type="Proteomes" id="UP001227230"/>
    </source>
</evidence>
<dbReference type="EMBL" id="CP126664">
    <property type="protein sequence ID" value="WKA09025.1"/>
    <property type="molecule type" value="Genomic_DNA"/>
</dbReference>
<evidence type="ECO:0000313" key="2">
    <source>
        <dbReference type="EMBL" id="WKA09025.1"/>
    </source>
</evidence>
<dbReference type="Pfam" id="PF07727">
    <property type="entry name" value="RVT_2"/>
    <property type="match status" value="1"/>
</dbReference>
<name>A0ABY9DN12_VITVI</name>
<reference evidence="2 3" key="1">
    <citation type="journal article" date="2023" name="Hortic Res">
        <title>The complete reference genome for grapevine (Vitis vinifera L.) genetics and breeding.</title>
        <authorList>
            <person name="Shi X."/>
            <person name="Cao S."/>
            <person name="Wang X."/>
            <person name="Huang S."/>
            <person name="Wang Y."/>
            <person name="Liu Z."/>
            <person name="Liu W."/>
            <person name="Leng X."/>
            <person name="Peng Y."/>
            <person name="Wang N."/>
            <person name="Wang Y."/>
            <person name="Ma Z."/>
            <person name="Xu X."/>
            <person name="Zhang F."/>
            <person name="Xue H."/>
            <person name="Zhong H."/>
            <person name="Wang Y."/>
            <person name="Zhang K."/>
            <person name="Velt A."/>
            <person name="Avia K."/>
            <person name="Holtgrawe D."/>
            <person name="Grimplet J."/>
            <person name="Matus J.T."/>
            <person name="Ware D."/>
            <person name="Wu X."/>
            <person name="Wang H."/>
            <person name="Liu C."/>
            <person name="Fang Y."/>
            <person name="Rustenholz C."/>
            <person name="Cheng Z."/>
            <person name="Xiao H."/>
            <person name="Zhou Y."/>
        </authorList>
    </citation>
    <scope>NUCLEOTIDE SEQUENCE [LARGE SCALE GENOMIC DNA]</scope>
    <source>
        <strain evidence="3">cv. Pinot noir / PN40024</strain>
        <tissue evidence="2">Leaf</tissue>
    </source>
</reference>
<dbReference type="InterPro" id="IPR013103">
    <property type="entry name" value="RVT_2"/>
</dbReference>
<sequence>MYNRTWELVDLPPGAKTIGCKWIFKRKLKQDGSIEKYKAHSVAKGFKQRNDVDYFDTFAPVTRIASIRVLFTLTSFHNLVIHQMDVKTAFLNGDLEEKIYTDQPEGCVVPGKEKRVCKLVKSLYGLK</sequence>
<proteinExistence type="predicted"/>
<keyword evidence="3" id="KW-1185">Reference proteome</keyword>
<evidence type="ECO:0000259" key="1">
    <source>
        <dbReference type="Pfam" id="PF07727"/>
    </source>
</evidence>
<dbReference type="Proteomes" id="UP001227230">
    <property type="component" value="Chromosome 17"/>
</dbReference>
<protein>
    <recommendedName>
        <fullName evidence="1">Reverse transcriptase Ty1/copia-type domain-containing protein</fullName>
    </recommendedName>
</protein>
<gene>
    <name evidence="2" type="ORF">VitviT2T_026704</name>
</gene>